<sequence>MPTAAARIFALIATVTSLSVAFTSPALAAPPATGPLAANPYLGPLGTATMHGDAGSSDATPLAGPRANAPVSSYPLGAACPTLLQGSDGLVVGLCTTMVGQTPTVYLLDPASSGPLSGALASLQITKGSLLGGVYAYLDNHDQLVVVDGDRHLLKVEHKRVDGHWQLAVRSSIDLTSSIPQGDNVTGLVPDWAGNIWFATGKGVVGFASPTGKVSTVTLPAGELVANSISSAPNGGVAVASTHALYELHAKKDAAQILWRAPYDRGSARKPGQLSWGTGSTPTYLGPKSGDEYLAIVDNADDKVKLIIARSGTGEQVCSIPVLTKGGAGSENSPIGVGNTVFVASTYGYPYPAVPDGAGPAVPSTAPFKGGLTRVDITDSGCETVWDSPVRSAAVPRLSLADGGIHTLRRVGLDTTTPLDGFDYVVIDPATGRVRASTPLPPTMLEDPLQMAALIGRDGKLLQGTISGVVRIG</sequence>
<dbReference type="AlphaFoldDB" id="A0A917VAP1"/>
<evidence type="ECO:0008006" key="4">
    <source>
        <dbReference type="Google" id="ProtNLM"/>
    </source>
</evidence>
<evidence type="ECO:0000313" key="2">
    <source>
        <dbReference type="EMBL" id="GGK54944.1"/>
    </source>
</evidence>
<keyword evidence="1" id="KW-0732">Signal</keyword>
<dbReference type="EMBL" id="BMMW01000002">
    <property type="protein sequence ID" value="GGK54944.1"/>
    <property type="molecule type" value="Genomic_DNA"/>
</dbReference>
<dbReference type="SUPFAM" id="SSF63825">
    <property type="entry name" value="YWTD domain"/>
    <property type="match status" value="1"/>
</dbReference>
<feature type="chain" id="PRO_5036996215" description="PQQ-binding-like beta-propeller repeat protein" evidence="1">
    <location>
        <begin position="29"/>
        <end position="473"/>
    </location>
</feature>
<protein>
    <recommendedName>
        <fullName evidence="4">PQQ-binding-like beta-propeller repeat protein</fullName>
    </recommendedName>
</protein>
<evidence type="ECO:0000313" key="3">
    <source>
        <dbReference type="Proteomes" id="UP000612956"/>
    </source>
</evidence>
<dbReference type="RefSeq" id="WP_373291585.1">
    <property type="nucleotide sequence ID" value="NZ_BMMW01000002.1"/>
</dbReference>
<gene>
    <name evidence="2" type="ORF">GCM10011591_28540</name>
</gene>
<name>A0A917VAP1_9NOCA</name>
<dbReference type="Proteomes" id="UP000612956">
    <property type="component" value="Unassembled WGS sequence"/>
</dbReference>
<feature type="signal peptide" evidence="1">
    <location>
        <begin position="1"/>
        <end position="28"/>
    </location>
</feature>
<organism evidence="2 3">
    <name type="scientific">Nocardia camponoti</name>
    <dbReference type="NCBI Taxonomy" id="1616106"/>
    <lineage>
        <taxon>Bacteria</taxon>
        <taxon>Bacillati</taxon>
        <taxon>Actinomycetota</taxon>
        <taxon>Actinomycetes</taxon>
        <taxon>Mycobacteriales</taxon>
        <taxon>Nocardiaceae</taxon>
        <taxon>Nocardia</taxon>
    </lineage>
</organism>
<proteinExistence type="predicted"/>
<accession>A0A917VAP1</accession>
<reference evidence="2" key="2">
    <citation type="submission" date="2020-09" db="EMBL/GenBank/DDBJ databases">
        <authorList>
            <person name="Sun Q."/>
            <person name="Zhou Y."/>
        </authorList>
    </citation>
    <scope>NUCLEOTIDE SEQUENCE</scope>
    <source>
        <strain evidence="2">CGMCC 4.7278</strain>
    </source>
</reference>
<comment type="caution">
    <text evidence="2">The sequence shown here is derived from an EMBL/GenBank/DDBJ whole genome shotgun (WGS) entry which is preliminary data.</text>
</comment>
<keyword evidence="3" id="KW-1185">Reference proteome</keyword>
<evidence type="ECO:0000256" key="1">
    <source>
        <dbReference type="SAM" id="SignalP"/>
    </source>
</evidence>
<reference evidence="2" key="1">
    <citation type="journal article" date="2014" name="Int. J. Syst. Evol. Microbiol.">
        <title>Complete genome sequence of Corynebacterium casei LMG S-19264T (=DSM 44701T), isolated from a smear-ripened cheese.</title>
        <authorList>
            <consortium name="US DOE Joint Genome Institute (JGI-PGF)"/>
            <person name="Walter F."/>
            <person name="Albersmeier A."/>
            <person name="Kalinowski J."/>
            <person name="Ruckert C."/>
        </authorList>
    </citation>
    <scope>NUCLEOTIDE SEQUENCE</scope>
    <source>
        <strain evidence="2">CGMCC 4.7278</strain>
    </source>
</reference>